<dbReference type="PANTHER" id="PTHR30349:SF64">
    <property type="entry name" value="PROPHAGE INTEGRASE INTD-RELATED"/>
    <property type="match status" value="1"/>
</dbReference>
<dbReference type="InterPro" id="IPR025269">
    <property type="entry name" value="SAM-like_dom"/>
</dbReference>
<dbReference type="InterPro" id="IPR011010">
    <property type="entry name" value="DNA_brk_join_enz"/>
</dbReference>
<gene>
    <name evidence="5" type="primary">xerC_69</name>
    <name evidence="5" type="ORF">SDC9_55340</name>
</gene>
<feature type="domain" description="Tyr recombinase" evidence="4">
    <location>
        <begin position="125"/>
        <end position="303"/>
    </location>
</feature>
<dbReference type="CDD" id="cd00397">
    <property type="entry name" value="DNA_BRE_C"/>
    <property type="match status" value="1"/>
</dbReference>
<dbReference type="PROSITE" id="PS51898">
    <property type="entry name" value="TYR_RECOMBINASE"/>
    <property type="match status" value="1"/>
</dbReference>
<protein>
    <submittedName>
        <fullName evidence="5">Tyrosine recombinase XerC</fullName>
    </submittedName>
</protein>
<dbReference type="Gene3D" id="1.10.150.130">
    <property type="match status" value="1"/>
</dbReference>
<dbReference type="SUPFAM" id="SSF56349">
    <property type="entry name" value="DNA breaking-rejoining enzymes"/>
    <property type="match status" value="1"/>
</dbReference>
<reference evidence="5" key="1">
    <citation type="submission" date="2019-08" db="EMBL/GenBank/DDBJ databases">
        <authorList>
            <person name="Kucharzyk K."/>
            <person name="Murdoch R.W."/>
            <person name="Higgins S."/>
            <person name="Loffler F."/>
        </authorList>
    </citation>
    <scope>NUCLEOTIDE SEQUENCE</scope>
</reference>
<evidence type="ECO:0000256" key="3">
    <source>
        <dbReference type="ARBA" id="ARBA00023172"/>
    </source>
</evidence>
<sequence length="318" mass="37453">MENLQGRTTIKRRKNLQLCKVEDISYQSLYDLYEKECKLKNLSDTTVKGYWFANKYFLEFAGAELKCCEVTQDLINSYILSLKERLKPQTVNSYVFKISPIVKYGISRGYIKDKIEFTHVIEQEHIKEIYTKEELEILLKQPNSDNFNEYRSWVIVNLLLATGMRALELREMQVKDVNLEQGIITLNHTKNRKARVIPIPTSLNLILDSYLRVRNATHEETVFCNIYGEPLNRTTLQCSIIKYCKRRGVEKHSLHLFRHTFITLSVQKGMSPLLLKRITGHSDFKMLNKYYQYNPVDLVNIVDEFNPLEQFKAKSKKY</sequence>
<evidence type="ECO:0000256" key="1">
    <source>
        <dbReference type="ARBA" id="ARBA00008857"/>
    </source>
</evidence>
<keyword evidence="3" id="KW-0233">DNA recombination</keyword>
<comment type="similarity">
    <text evidence="1">Belongs to the 'phage' integrase family.</text>
</comment>
<dbReference type="Gene3D" id="1.10.443.10">
    <property type="entry name" value="Intergrase catalytic core"/>
    <property type="match status" value="1"/>
</dbReference>
<dbReference type="EMBL" id="VSSQ01001520">
    <property type="protein sequence ID" value="MPM09024.1"/>
    <property type="molecule type" value="Genomic_DNA"/>
</dbReference>
<dbReference type="AlphaFoldDB" id="A0A644X4G0"/>
<accession>A0A644X4G0</accession>
<name>A0A644X4G0_9ZZZZ</name>
<evidence type="ECO:0000259" key="4">
    <source>
        <dbReference type="PROSITE" id="PS51898"/>
    </source>
</evidence>
<dbReference type="InterPro" id="IPR013762">
    <property type="entry name" value="Integrase-like_cat_sf"/>
</dbReference>
<keyword evidence="2" id="KW-0238">DNA-binding</keyword>
<dbReference type="GO" id="GO:0003677">
    <property type="term" value="F:DNA binding"/>
    <property type="evidence" value="ECO:0007669"/>
    <property type="project" value="UniProtKB-KW"/>
</dbReference>
<dbReference type="InterPro" id="IPR050090">
    <property type="entry name" value="Tyrosine_recombinase_XerCD"/>
</dbReference>
<dbReference type="Pfam" id="PF00589">
    <property type="entry name" value="Phage_integrase"/>
    <property type="match status" value="1"/>
</dbReference>
<dbReference type="GO" id="GO:0006310">
    <property type="term" value="P:DNA recombination"/>
    <property type="evidence" value="ECO:0007669"/>
    <property type="project" value="UniProtKB-KW"/>
</dbReference>
<dbReference type="InterPro" id="IPR002104">
    <property type="entry name" value="Integrase_catalytic"/>
</dbReference>
<dbReference type="PANTHER" id="PTHR30349">
    <property type="entry name" value="PHAGE INTEGRASE-RELATED"/>
    <property type="match status" value="1"/>
</dbReference>
<dbReference type="GO" id="GO:0015074">
    <property type="term" value="P:DNA integration"/>
    <property type="evidence" value="ECO:0007669"/>
    <property type="project" value="InterPro"/>
</dbReference>
<dbReference type="Pfam" id="PF13102">
    <property type="entry name" value="Phage_int_SAM_5"/>
    <property type="match status" value="1"/>
</dbReference>
<proteinExistence type="inferred from homology"/>
<comment type="caution">
    <text evidence="5">The sequence shown here is derived from an EMBL/GenBank/DDBJ whole genome shotgun (WGS) entry which is preliminary data.</text>
</comment>
<dbReference type="InterPro" id="IPR010998">
    <property type="entry name" value="Integrase_recombinase_N"/>
</dbReference>
<evidence type="ECO:0000313" key="5">
    <source>
        <dbReference type="EMBL" id="MPM09024.1"/>
    </source>
</evidence>
<evidence type="ECO:0000256" key="2">
    <source>
        <dbReference type="ARBA" id="ARBA00023125"/>
    </source>
</evidence>
<organism evidence="5">
    <name type="scientific">bioreactor metagenome</name>
    <dbReference type="NCBI Taxonomy" id="1076179"/>
    <lineage>
        <taxon>unclassified sequences</taxon>
        <taxon>metagenomes</taxon>
        <taxon>ecological metagenomes</taxon>
    </lineage>
</organism>